<proteinExistence type="predicted"/>
<evidence type="ECO:0000313" key="4">
    <source>
        <dbReference type="Proteomes" id="UP000054495"/>
    </source>
</evidence>
<feature type="compositionally biased region" description="Basic and acidic residues" evidence="1">
    <location>
        <begin position="15"/>
        <end position="31"/>
    </location>
</feature>
<dbReference type="AlphaFoldDB" id="A0A0D6LC85"/>
<dbReference type="SUPFAM" id="SSF63829">
    <property type="entry name" value="Calcium-dependent phosphotriesterase"/>
    <property type="match status" value="1"/>
</dbReference>
<keyword evidence="2" id="KW-1133">Transmembrane helix</keyword>
<dbReference type="GO" id="GO:0012505">
    <property type="term" value="C:endomembrane system"/>
    <property type="evidence" value="ECO:0007669"/>
    <property type="project" value="TreeGrafter"/>
</dbReference>
<name>A0A0D6LC85_9BILA</name>
<dbReference type="InterPro" id="IPR011042">
    <property type="entry name" value="6-blade_b-propeller_TolB-like"/>
</dbReference>
<keyword evidence="2" id="KW-0812">Transmembrane</keyword>
<dbReference type="PANTHER" id="PTHR10426:SF124">
    <property type="entry name" value="STRICTOSIDINE SYNTHASE CONSERVED REGION DOMAIN-CONTAINING PROTEIN"/>
    <property type="match status" value="1"/>
</dbReference>
<keyword evidence="4" id="KW-1185">Reference proteome</keyword>
<accession>A0A0D6LC85</accession>
<sequence>MASRNFRPCLGDGQESSRRAQRGEEAGERGQHNSSALFHDAVGNRPFLVASAVVASLAVAVAGTHFFVRSPIDPVEYQSVPYLCPTIPLSKLVSCRLPPPPPFEDELAPNERLAKAQMLLEDQVYGPECIAVDRKSGRAYAGLKTGLICEIDYSGKEAKIVRAVRLTSLEGCDGSYQSMTKCGRPLGLRYLNDFDFLPDGRLVISESSTKFDDRDFIYDLLEHRPNGRLLLSPLAVQVVAEWMTQKYGLVLKVDVESGRVLESFHDPTGRISDVTTAVEDGRGNLLLGSDANYYVAKLKL</sequence>
<gene>
    <name evidence="3" type="ORF">ANCCEY_12069</name>
</gene>
<evidence type="ECO:0000256" key="2">
    <source>
        <dbReference type="SAM" id="Phobius"/>
    </source>
</evidence>
<dbReference type="EMBL" id="KE125372">
    <property type="protein sequence ID" value="EPB68848.1"/>
    <property type="molecule type" value="Genomic_DNA"/>
</dbReference>
<evidence type="ECO:0000313" key="3">
    <source>
        <dbReference type="EMBL" id="EPB68848.1"/>
    </source>
</evidence>
<feature type="region of interest" description="Disordered" evidence="1">
    <location>
        <begin position="1"/>
        <end position="34"/>
    </location>
</feature>
<dbReference type="PANTHER" id="PTHR10426">
    <property type="entry name" value="STRICTOSIDINE SYNTHASE-RELATED"/>
    <property type="match status" value="1"/>
</dbReference>
<dbReference type="GO" id="GO:0016787">
    <property type="term" value="F:hydrolase activity"/>
    <property type="evidence" value="ECO:0007669"/>
    <property type="project" value="TreeGrafter"/>
</dbReference>
<feature type="transmembrane region" description="Helical" evidence="2">
    <location>
        <begin position="47"/>
        <end position="68"/>
    </location>
</feature>
<keyword evidence="2" id="KW-0472">Membrane</keyword>
<dbReference type="Gene3D" id="2.120.10.30">
    <property type="entry name" value="TolB, C-terminal domain"/>
    <property type="match status" value="2"/>
</dbReference>
<organism evidence="3 4">
    <name type="scientific">Ancylostoma ceylanicum</name>
    <dbReference type="NCBI Taxonomy" id="53326"/>
    <lineage>
        <taxon>Eukaryota</taxon>
        <taxon>Metazoa</taxon>
        <taxon>Ecdysozoa</taxon>
        <taxon>Nematoda</taxon>
        <taxon>Chromadorea</taxon>
        <taxon>Rhabditida</taxon>
        <taxon>Rhabditina</taxon>
        <taxon>Rhabditomorpha</taxon>
        <taxon>Strongyloidea</taxon>
        <taxon>Ancylostomatidae</taxon>
        <taxon>Ancylostomatinae</taxon>
        <taxon>Ancylostoma</taxon>
    </lineage>
</organism>
<reference evidence="3 4" key="1">
    <citation type="submission" date="2013-05" db="EMBL/GenBank/DDBJ databases">
        <title>Draft genome of the parasitic nematode Anyclostoma ceylanicum.</title>
        <authorList>
            <person name="Mitreva M."/>
        </authorList>
    </citation>
    <scope>NUCLEOTIDE SEQUENCE [LARGE SCALE GENOMIC DNA]</scope>
</reference>
<protein>
    <submittedName>
        <fullName evidence="3">Uncharacterized protein</fullName>
    </submittedName>
</protein>
<evidence type="ECO:0000256" key="1">
    <source>
        <dbReference type="SAM" id="MobiDB-lite"/>
    </source>
</evidence>
<dbReference type="Proteomes" id="UP000054495">
    <property type="component" value="Unassembled WGS sequence"/>
</dbReference>
<dbReference type="Pfam" id="PF20067">
    <property type="entry name" value="SSL_N"/>
    <property type="match status" value="1"/>
</dbReference>